<organism evidence="2 3">
    <name type="scientific">Methylomonas aurea</name>
    <dbReference type="NCBI Taxonomy" id="2952224"/>
    <lineage>
        <taxon>Bacteria</taxon>
        <taxon>Pseudomonadati</taxon>
        <taxon>Pseudomonadota</taxon>
        <taxon>Gammaproteobacteria</taxon>
        <taxon>Methylococcales</taxon>
        <taxon>Methylococcaceae</taxon>
        <taxon>Methylomonas</taxon>
    </lineage>
</organism>
<dbReference type="EMBL" id="JANIBM010000042">
    <property type="protein sequence ID" value="MCQ8183298.1"/>
    <property type="molecule type" value="Genomic_DNA"/>
</dbReference>
<feature type="region of interest" description="Disordered" evidence="1">
    <location>
        <begin position="348"/>
        <end position="379"/>
    </location>
</feature>
<accession>A0ABT1UM57</accession>
<name>A0ABT1UM57_9GAMM</name>
<gene>
    <name evidence="2" type="primary">bet</name>
    <name evidence="2" type="ORF">NP603_19450</name>
</gene>
<sequence length="379" mass="41992">MRQSQLSIHASFKTPIPPNGERSDSPMGVRRSFFLRRTIMAQSNPGKQKPDTPTHPAMPDAAKQTYGLTEQSWKVLTEVTFPTTKTAEAILMALDYCKTRKLDIFKKPVHIVPMWSTALGRYVETVWPSITEIQTTASRTGVWAGMDRPVWGPDVTKTFTGRYKDDNDQWQESSVTVTFPEWVAVTVYRIVGGKRCAFTEEVYWLEAYSTAGGKNSQLPTAMWIKRPKGQLAKCGKAASLRAAFPEECGYAAEEMDGKIIDIYGSDVIDIDPPAEPTTAAPEQQPQAEAKPEVIDASKLHPNLIKAVATLIKRTKDANAWAAAEEFITSRFTGVDLIYARAELDKAKPKPALTHSEGMTMPPLSAKDAELSKARQALRN</sequence>
<evidence type="ECO:0000256" key="1">
    <source>
        <dbReference type="SAM" id="MobiDB-lite"/>
    </source>
</evidence>
<proteinExistence type="predicted"/>
<feature type="region of interest" description="Disordered" evidence="1">
    <location>
        <begin position="1"/>
        <end position="27"/>
    </location>
</feature>
<dbReference type="RefSeq" id="WP_256612512.1">
    <property type="nucleotide sequence ID" value="NZ_JANIBM010000042.1"/>
</dbReference>
<keyword evidence="3" id="KW-1185">Reference proteome</keyword>
<evidence type="ECO:0000313" key="3">
    <source>
        <dbReference type="Proteomes" id="UP001524569"/>
    </source>
</evidence>
<dbReference type="Pfam" id="PF03837">
    <property type="entry name" value="RecT"/>
    <property type="match status" value="1"/>
</dbReference>
<protein>
    <submittedName>
        <fullName evidence="2">Phage recombination protein Bet</fullName>
    </submittedName>
</protein>
<comment type="caution">
    <text evidence="2">The sequence shown here is derived from an EMBL/GenBank/DDBJ whole genome shotgun (WGS) entry which is preliminary data.</text>
</comment>
<evidence type="ECO:0000313" key="2">
    <source>
        <dbReference type="EMBL" id="MCQ8183298.1"/>
    </source>
</evidence>
<feature type="region of interest" description="Disordered" evidence="1">
    <location>
        <begin position="271"/>
        <end position="291"/>
    </location>
</feature>
<dbReference type="InterPro" id="IPR010183">
    <property type="entry name" value="Phage_lambda_Bet"/>
</dbReference>
<dbReference type="Proteomes" id="UP001524569">
    <property type="component" value="Unassembled WGS sequence"/>
</dbReference>
<reference evidence="2 3" key="1">
    <citation type="submission" date="2022-07" db="EMBL/GenBank/DDBJ databases">
        <title>Methylomonas rivi sp. nov., Methylomonas rosea sp. nov., Methylomonas aureus sp. nov. and Methylomonas subterranea sp. nov., four novel methanotrophs isolated from a freshwater creek and the deep terrestrial subsurface.</title>
        <authorList>
            <person name="Abin C."/>
            <person name="Sankaranarayanan K."/>
            <person name="Garner C."/>
            <person name="Sindelar R."/>
            <person name="Kotary K."/>
            <person name="Garner R."/>
            <person name="Barclay S."/>
            <person name="Lawson P."/>
            <person name="Krumholz L."/>
        </authorList>
    </citation>
    <scope>NUCLEOTIDE SEQUENCE [LARGE SCALE GENOMIC DNA]</scope>
    <source>
        <strain evidence="2 3">SURF-1</strain>
    </source>
</reference>
<dbReference type="NCBIfam" id="TIGR01913">
    <property type="entry name" value="bet_lambda"/>
    <property type="match status" value="1"/>
</dbReference>
<dbReference type="InterPro" id="IPR018330">
    <property type="entry name" value="RecT_fam"/>
</dbReference>
<feature type="compositionally biased region" description="Low complexity" evidence="1">
    <location>
        <begin position="276"/>
        <end position="288"/>
    </location>
</feature>